<feature type="non-terminal residue" evidence="1">
    <location>
        <position position="23"/>
    </location>
</feature>
<protein>
    <submittedName>
        <fullName evidence="1">Uncharacterized protein</fullName>
    </submittedName>
</protein>
<comment type="caution">
    <text evidence="1">The sequence shown here is derived from an EMBL/GenBank/DDBJ whole genome shotgun (WGS) entry which is preliminary data.</text>
</comment>
<keyword evidence="2" id="KW-1185">Reference proteome</keyword>
<dbReference type="EMBL" id="JABFAD010000007">
    <property type="protein sequence ID" value="MBA0803608.1"/>
    <property type="molecule type" value="Genomic_DNA"/>
</dbReference>
<sequence length="23" mass="2768">MEAKYFLDENKEPALLCVVWLKK</sequence>
<gene>
    <name evidence="1" type="ORF">Gohar_013799</name>
</gene>
<proteinExistence type="predicted"/>
<accession>A0A7J9H1X7</accession>
<reference evidence="1 2" key="1">
    <citation type="journal article" date="2019" name="Genome Biol. Evol.">
        <title>Insights into the evolution of the New World diploid cottons (Gossypium, subgenus Houzingenia) based on genome sequencing.</title>
        <authorList>
            <person name="Grover C.E."/>
            <person name="Arick M.A. 2nd"/>
            <person name="Thrash A."/>
            <person name="Conover J.L."/>
            <person name="Sanders W.S."/>
            <person name="Peterson D.G."/>
            <person name="Frelichowski J.E."/>
            <person name="Scheffler J.A."/>
            <person name="Scheffler B.E."/>
            <person name="Wendel J.F."/>
        </authorList>
    </citation>
    <scope>NUCLEOTIDE SEQUENCE [LARGE SCALE GENOMIC DNA]</scope>
    <source>
        <strain evidence="1">0</strain>
        <tissue evidence="1">Leaf</tissue>
    </source>
</reference>
<organism evidence="1 2">
    <name type="scientific">Gossypium harknessii</name>
    <dbReference type="NCBI Taxonomy" id="34285"/>
    <lineage>
        <taxon>Eukaryota</taxon>
        <taxon>Viridiplantae</taxon>
        <taxon>Streptophyta</taxon>
        <taxon>Embryophyta</taxon>
        <taxon>Tracheophyta</taxon>
        <taxon>Spermatophyta</taxon>
        <taxon>Magnoliopsida</taxon>
        <taxon>eudicotyledons</taxon>
        <taxon>Gunneridae</taxon>
        <taxon>Pentapetalae</taxon>
        <taxon>rosids</taxon>
        <taxon>malvids</taxon>
        <taxon>Malvales</taxon>
        <taxon>Malvaceae</taxon>
        <taxon>Malvoideae</taxon>
        <taxon>Gossypium</taxon>
    </lineage>
</organism>
<dbReference type="AlphaFoldDB" id="A0A7J9H1X7"/>
<dbReference type="Proteomes" id="UP000593560">
    <property type="component" value="Unassembled WGS sequence"/>
</dbReference>
<name>A0A7J9H1X7_9ROSI</name>
<evidence type="ECO:0000313" key="2">
    <source>
        <dbReference type="Proteomes" id="UP000593560"/>
    </source>
</evidence>
<evidence type="ECO:0000313" key="1">
    <source>
        <dbReference type="EMBL" id="MBA0803608.1"/>
    </source>
</evidence>